<proteinExistence type="inferred from homology"/>
<evidence type="ECO:0000256" key="6">
    <source>
        <dbReference type="ARBA" id="ARBA00023136"/>
    </source>
</evidence>
<evidence type="ECO:0000256" key="7">
    <source>
        <dbReference type="ARBA" id="ARBA00044637"/>
    </source>
</evidence>
<evidence type="ECO:0000259" key="16">
    <source>
        <dbReference type="PROSITE" id="PS50850"/>
    </source>
</evidence>
<feature type="transmembrane region" description="Helical" evidence="15">
    <location>
        <begin position="453"/>
        <end position="473"/>
    </location>
</feature>
<feature type="transmembrane region" description="Helical" evidence="15">
    <location>
        <begin position="345"/>
        <end position="367"/>
    </location>
</feature>
<feature type="transmembrane region" description="Helical" evidence="15">
    <location>
        <begin position="133"/>
        <end position="155"/>
    </location>
</feature>
<organism evidence="17">
    <name type="scientific">Zooxanthella nutricula</name>
    <dbReference type="NCBI Taxonomy" id="1333877"/>
    <lineage>
        <taxon>Eukaryota</taxon>
        <taxon>Sar</taxon>
        <taxon>Alveolata</taxon>
        <taxon>Dinophyceae</taxon>
        <taxon>Peridiniales</taxon>
        <taxon>Peridiniales incertae sedis</taxon>
        <taxon>Zooxanthella</taxon>
    </lineage>
</organism>
<evidence type="ECO:0000256" key="13">
    <source>
        <dbReference type="ARBA" id="ARBA00044780"/>
    </source>
</evidence>
<dbReference type="EMBL" id="HBGW01029304">
    <property type="protein sequence ID" value="CAD9548854.1"/>
    <property type="molecule type" value="Transcribed_RNA"/>
</dbReference>
<dbReference type="Pfam" id="PF00083">
    <property type="entry name" value="Sugar_tr"/>
    <property type="match status" value="1"/>
</dbReference>
<comment type="similarity">
    <text evidence="2 14">Belongs to the major facilitator superfamily. Sugar transporter (TC 2.A.1.1) family.</text>
</comment>
<dbReference type="PRINTS" id="PR00171">
    <property type="entry name" value="SUGRTRNSPORT"/>
</dbReference>
<dbReference type="InterPro" id="IPR003663">
    <property type="entry name" value="Sugar/inositol_transpt"/>
</dbReference>
<evidence type="ECO:0000256" key="12">
    <source>
        <dbReference type="ARBA" id="ARBA00044710"/>
    </source>
</evidence>
<dbReference type="InterPro" id="IPR020846">
    <property type="entry name" value="MFS_dom"/>
</dbReference>
<comment type="subcellular location">
    <subcellularLocation>
        <location evidence="1">Membrane</location>
        <topology evidence="1">Multi-pass membrane protein</topology>
    </subcellularLocation>
</comment>
<evidence type="ECO:0000256" key="15">
    <source>
        <dbReference type="SAM" id="Phobius"/>
    </source>
</evidence>
<evidence type="ECO:0000256" key="8">
    <source>
        <dbReference type="ARBA" id="ARBA00044648"/>
    </source>
</evidence>
<accession>A0A7S2JIK2</accession>
<feature type="transmembrane region" description="Helical" evidence="15">
    <location>
        <begin position="422"/>
        <end position="447"/>
    </location>
</feature>
<dbReference type="InterPro" id="IPR036259">
    <property type="entry name" value="MFS_trans_sf"/>
</dbReference>
<gene>
    <name evidence="17" type="ORF">BRAN1462_LOCUS18619</name>
</gene>
<dbReference type="PROSITE" id="PS00217">
    <property type="entry name" value="SUGAR_TRANSPORT_2"/>
    <property type="match status" value="1"/>
</dbReference>
<name>A0A7S2JIK2_9DINO</name>
<evidence type="ECO:0000256" key="4">
    <source>
        <dbReference type="ARBA" id="ARBA00022692"/>
    </source>
</evidence>
<dbReference type="GO" id="GO:0016020">
    <property type="term" value="C:membrane"/>
    <property type="evidence" value="ECO:0007669"/>
    <property type="project" value="UniProtKB-SubCell"/>
</dbReference>
<feature type="transmembrane region" description="Helical" evidence="15">
    <location>
        <begin position="199"/>
        <end position="216"/>
    </location>
</feature>
<comment type="catalytic activity">
    <reaction evidence="12">
        <text>D-fructose(out) = D-fructose(in)</text>
        <dbReference type="Rhea" id="RHEA:60372"/>
        <dbReference type="ChEBI" id="CHEBI:37721"/>
    </reaction>
    <physiologicalReaction direction="left-to-right" evidence="12">
        <dbReference type="Rhea" id="RHEA:60373"/>
    </physiologicalReaction>
</comment>
<evidence type="ECO:0000256" key="3">
    <source>
        <dbReference type="ARBA" id="ARBA00011738"/>
    </source>
</evidence>
<feature type="transmembrane region" description="Helical" evidence="15">
    <location>
        <begin position="281"/>
        <end position="301"/>
    </location>
</feature>
<dbReference type="PANTHER" id="PTHR48022:SF2">
    <property type="entry name" value="PLASTIDIC GLUCOSE TRANSPORTER 4"/>
    <property type="match status" value="1"/>
</dbReference>
<feature type="transmembrane region" description="Helical" evidence="15">
    <location>
        <begin position="79"/>
        <end position="100"/>
    </location>
</feature>
<comment type="catalytic activity">
    <reaction evidence="10">
        <text>D-mannose(out) = D-mannose(in)</text>
        <dbReference type="Rhea" id="RHEA:78391"/>
        <dbReference type="ChEBI" id="CHEBI:4208"/>
    </reaction>
    <physiologicalReaction direction="left-to-right" evidence="10">
        <dbReference type="Rhea" id="RHEA:78392"/>
    </physiologicalReaction>
</comment>
<dbReference type="PROSITE" id="PS50850">
    <property type="entry name" value="MFS"/>
    <property type="match status" value="1"/>
</dbReference>
<dbReference type="PROSITE" id="PS00216">
    <property type="entry name" value="SUGAR_TRANSPORT_1"/>
    <property type="match status" value="1"/>
</dbReference>
<evidence type="ECO:0000256" key="1">
    <source>
        <dbReference type="ARBA" id="ARBA00004141"/>
    </source>
</evidence>
<dbReference type="PANTHER" id="PTHR48022">
    <property type="entry name" value="PLASTIDIC GLUCOSE TRANSPORTER 4"/>
    <property type="match status" value="1"/>
</dbReference>
<dbReference type="InterPro" id="IPR005829">
    <property type="entry name" value="Sugar_transporter_CS"/>
</dbReference>
<reference evidence="17" key="1">
    <citation type="submission" date="2021-01" db="EMBL/GenBank/DDBJ databases">
        <authorList>
            <person name="Corre E."/>
            <person name="Pelletier E."/>
            <person name="Niang G."/>
            <person name="Scheremetjew M."/>
            <person name="Finn R."/>
            <person name="Kale V."/>
            <person name="Holt S."/>
            <person name="Cochrane G."/>
            <person name="Meng A."/>
            <person name="Brown T."/>
            <person name="Cohen L."/>
        </authorList>
    </citation>
    <scope>NUCLEOTIDE SEQUENCE</scope>
    <source>
        <strain evidence="17">RCC3387</strain>
    </source>
</reference>
<sequence length="542" mass="56496">MAAVMQQPAQTAEAPDGGLAGGDHVNWRVVFLCLFVANTGLFHGYDNGVVSEVFTMTSFREVMGWPAVDDSRAVLQKSWVLNGFNVGAALAAICCGHLIVDRHGRKPALILGSLLFAVGGALQSAAVSGAMLVLGRLVAGVGVGITSCAGPAYIAEVAPASIRGAMVGLYQSNICLAIVGASVLNYFDHDLASGWRWSLAVQVILGVATAGGLLFVKDTPRFLESVGRSGEALKVLSSLRNGDEGSAARELAMVRAELEEERRVGSATWSEVLLNPYFRNVVLLGCLFQFFQIITGINAIVSFGGTLFEALGIHGLTSALLPSVAFVIGNSIGSFVLVDRVGRRSLLIFGMLGMAVSMLLGGSVVLATRELDASGTERLPAAAGIVVIAMIFVYMFSFGVSWGFGAWLYISEIMPLRVRGKAVGLCTGVNWGPANVISDFVAPALIAGPAGPGGMLLFFGALSALVVPFTVLCTPETKGKTLEEITPMFRFASCHDFVRFVRGNLRAGEGMGAAASKAAGVTIGKSDSGKPEVGAAEVPPVC</sequence>
<dbReference type="InterPro" id="IPR050360">
    <property type="entry name" value="MFS_Sugar_Transporters"/>
</dbReference>
<feature type="transmembrane region" description="Helical" evidence="15">
    <location>
        <begin position="379"/>
        <end position="410"/>
    </location>
</feature>
<dbReference type="NCBIfam" id="TIGR00879">
    <property type="entry name" value="SP"/>
    <property type="match status" value="1"/>
</dbReference>
<feature type="transmembrane region" description="Helical" evidence="15">
    <location>
        <begin position="167"/>
        <end position="187"/>
    </location>
</feature>
<feature type="transmembrane region" description="Helical" evidence="15">
    <location>
        <begin position="313"/>
        <end position="338"/>
    </location>
</feature>
<comment type="catalytic activity">
    <reaction evidence="7">
        <text>D-galactose(in) = D-galactose(out)</text>
        <dbReference type="Rhea" id="RHEA:34915"/>
        <dbReference type="ChEBI" id="CHEBI:4139"/>
    </reaction>
    <physiologicalReaction direction="right-to-left" evidence="7">
        <dbReference type="Rhea" id="RHEA:34917"/>
    </physiologicalReaction>
</comment>
<feature type="transmembrane region" description="Helical" evidence="15">
    <location>
        <begin position="107"/>
        <end position="127"/>
    </location>
</feature>
<evidence type="ECO:0000256" key="9">
    <source>
        <dbReference type="ARBA" id="ARBA00044656"/>
    </source>
</evidence>
<protein>
    <recommendedName>
        <fullName evidence="13">Hexose transporter 1</fullName>
    </recommendedName>
</protein>
<comment type="catalytic activity">
    <reaction evidence="11">
        <text>D-glucosamine(out) = D-glucosamine(in)</text>
        <dbReference type="Rhea" id="RHEA:78423"/>
        <dbReference type="ChEBI" id="CHEBI:58723"/>
    </reaction>
    <physiologicalReaction direction="left-to-right" evidence="11">
        <dbReference type="Rhea" id="RHEA:78424"/>
    </physiologicalReaction>
</comment>
<keyword evidence="14" id="KW-0813">Transport</keyword>
<evidence type="ECO:0000256" key="14">
    <source>
        <dbReference type="RuleBase" id="RU003346"/>
    </source>
</evidence>
<dbReference type="SUPFAM" id="SSF103473">
    <property type="entry name" value="MFS general substrate transporter"/>
    <property type="match status" value="1"/>
</dbReference>
<dbReference type="InterPro" id="IPR005828">
    <property type="entry name" value="MFS_sugar_transport-like"/>
</dbReference>
<comment type="catalytic activity">
    <reaction evidence="9">
        <text>D-xylose(out) = D-xylose(in)</text>
        <dbReference type="Rhea" id="RHEA:78427"/>
        <dbReference type="ChEBI" id="CHEBI:53455"/>
    </reaction>
    <physiologicalReaction direction="left-to-right" evidence="9">
        <dbReference type="Rhea" id="RHEA:78428"/>
    </physiologicalReaction>
</comment>
<feature type="domain" description="Major facilitator superfamily (MFS) profile" evidence="16">
    <location>
        <begin position="32"/>
        <end position="478"/>
    </location>
</feature>
<comment type="subunit">
    <text evidence="3">Homodimer.</text>
</comment>
<keyword evidence="6 15" id="KW-0472">Membrane</keyword>
<evidence type="ECO:0000256" key="5">
    <source>
        <dbReference type="ARBA" id="ARBA00022989"/>
    </source>
</evidence>
<evidence type="ECO:0000256" key="11">
    <source>
        <dbReference type="ARBA" id="ARBA00044668"/>
    </source>
</evidence>
<keyword evidence="5 15" id="KW-1133">Transmembrane helix</keyword>
<dbReference type="AlphaFoldDB" id="A0A7S2JIK2"/>
<dbReference type="GO" id="GO:0005351">
    <property type="term" value="F:carbohydrate:proton symporter activity"/>
    <property type="evidence" value="ECO:0007669"/>
    <property type="project" value="TreeGrafter"/>
</dbReference>
<evidence type="ECO:0000256" key="10">
    <source>
        <dbReference type="ARBA" id="ARBA00044662"/>
    </source>
</evidence>
<comment type="catalytic activity">
    <reaction evidence="8">
        <text>D-glucose(out) = D-glucose(in)</text>
        <dbReference type="Rhea" id="RHEA:60376"/>
        <dbReference type="ChEBI" id="CHEBI:4167"/>
    </reaction>
    <physiologicalReaction direction="left-to-right" evidence="8">
        <dbReference type="Rhea" id="RHEA:60377"/>
    </physiologicalReaction>
</comment>
<evidence type="ECO:0000256" key="2">
    <source>
        <dbReference type="ARBA" id="ARBA00010992"/>
    </source>
</evidence>
<dbReference type="Gene3D" id="1.20.1250.20">
    <property type="entry name" value="MFS general substrate transporter like domains"/>
    <property type="match status" value="1"/>
</dbReference>
<evidence type="ECO:0000313" key="17">
    <source>
        <dbReference type="EMBL" id="CAD9548854.1"/>
    </source>
</evidence>
<keyword evidence="4 15" id="KW-0812">Transmembrane</keyword>